<evidence type="ECO:0000313" key="1">
    <source>
        <dbReference type="EMBL" id="WNG48214.1"/>
    </source>
</evidence>
<proteinExistence type="predicted"/>
<organism evidence="1 2">
    <name type="scientific">Archangium minus</name>
    <dbReference type="NCBI Taxonomy" id="83450"/>
    <lineage>
        <taxon>Bacteria</taxon>
        <taxon>Pseudomonadati</taxon>
        <taxon>Myxococcota</taxon>
        <taxon>Myxococcia</taxon>
        <taxon>Myxococcales</taxon>
        <taxon>Cystobacterineae</taxon>
        <taxon>Archangiaceae</taxon>
        <taxon>Archangium</taxon>
    </lineage>
</organism>
<protein>
    <submittedName>
        <fullName evidence="1">Uncharacterized protein</fullName>
    </submittedName>
</protein>
<dbReference type="RefSeq" id="WP_395805461.1">
    <property type="nucleotide sequence ID" value="NZ_CP043494.1"/>
</dbReference>
<keyword evidence="2" id="KW-1185">Reference proteome</keyword>
<name>A0ABY9WYK8_9BACT</name>
<dbReference type="EMBL" id="CP043494">
    <property type="protein sequence ID" value="WNG48214.1"/>
    <property type="molecule type" value="Genomic_DNA"/>
</dbReference>
<gene>
    <name evidence="1" type="ORF">F0U60_31815</name>
</gene>
<accession>A0ABY9WYK8</accession>
<dbReference type="Proteomes" id="UP001611383">
    <property type="component" value="Chromosome"/>
</dbReference>
<reference evidence="1 2" key="1">
    <citation type="submission" date="2019-08" db="EMBL/GenBank/DDBJ databases">
        <title>Archangium and Cystobacter genomes.</title>
        <authorList>
            <person name="Chen I.-C.K."/>
            <person name="Wielgoss S."/>
        </authorList>
    </citation>
    <scope>NUCLEOTIDE SEQUENCE [LARGE SCALE GENOMIC DNA]</scope>
    <source>
        <strain evidence="1 2">Cbm 6</strain>
    </source>
</reference>
<sequence length="153" mass="17916">MPTERLKKGDLLVAYLVSGFELAPRSYSLRLTASGRAYYERSWSEPEGGRTEHRAKHDFNASAMNRMRSLLQGLPPQGPATVIIDDFASWHFEFWSGDEVRTVSSLEVFLEERTRGYYEEQHRESYPALPRLRAVWSILRYPFERKYQQPPSR</sequence>
<evidence type="ECO:0000313" key="2">
    <source>
        <dbReference type="Proteomes" id="UP001611383"/>
    </source>
</evidence>